<dbReference type="PANTHER" id="PTHR42850">
    <property type="entry name" value="METALLOPHOSPHOESTERASE"/>
    <property type="match status" value="1"/>
</dbReference>
<dbReference type="InterPro" id="IPR004843">
    <property type="entry name" value="Calcineurin-like_PHP"/>
</dbReference>
<dbReference type="GO" id="GO:0016791">
    <property type="term" value="F:phosphatase activity"/>
    <property type="evidence" value="ECO:0007669"/>
    <property type="project" value="TreeGrafter"/>
</dbReference>
<dbReference type="SUPFAM" id="SSF56300">
    <property type="entry name" value="Metallo-dependent phosphatases"/>
    <property type="match status" value="1"/>
</dbReference>
<proteinExistence type="predicted"/>
<reference evidence="3" key="1">
    <citation type="submission" date="2018-05" db="EMBL/GenBank/DDBJ databases">
        <authorList>
            <person name="Du Z."/>
            <person name="Wang X."/>
        </authorList>
    </citation>
    <scope>NUCLEOTIDE SEQUENCE [LARGE SCALE GENOMIC DNA]</scope>
    <source>
        <strain evidence="3">WDS4C29</strain>
    </source>
</reference>
<keyword evidence="3" id="KW-1185">Reference proteome</keyword>
<dbReference type="Pfam" id="PF00149">
    <property type="entry name" value="Metallophos"/>
    <property type="match status" value="1"/>
</dbReference>
<dbReference type="CDD" id="cd00144">
    <property type="entry name" value="MPP_PPP_family"/>
    <property type="match status" value="1"/>
</dbReference>
<dbReference type="EMBL" id="QETF01000001">
    <property type="protein sequence ID" value="PWG18367.1"/>
    <property type="molecule type" value="Genomic_DNA"/>
</dbReference>
<name>A0A2V1PAQ1_9RHOB</name>
<sequence>MLYAIGDIHGYSDQLDRALDLIRADGGADAPHVFLGDLVDRGPDSRGVIERLMSGQAAGRDWTVLFGNHDRMFLRFVTQGAEHDPAIKSGKGWLHPALGGPATLASYGITADDETSDRGRLLAEVREGVPQSHMDWITTLPRWHRTAGHLFVHAGIRPGLPIEDQAEDDLIWIRDSWLDDTRDHGEMVVHGHTALDYPQHEGNRINLDGGAGYGRPLVPAVFDGTDWHLLTDQGRELLRPLA</sequence>
<organism evidence="2 3">
    <name type="scientific">Salibaculum griseiflavum</name>
    <dbReference type="NCBI Taxonomy" id="1914409"/>
    <lineage>
        <taxon>Bacteria</taxon>
        <taxon>Pseudomonadati</taxon>
        <taxon>Pseudomonadota</taxon>
        <taxon>Alphaproteobacteria</taxon>
        <taxon>Rhodobacterales</taxon>
        <taxon>Roseobacteraceae</taxon>
        <taxon>Salibaculum</taxon>
    </lineage>
</organism>
<comment type="caution">
    <text evidence="2">The sequence shown here is derived from an EMBL/GenBank/DDBJ whole genome shotgun (WGS) entry which is preliminary data.</text>
</comment>
<dbReference type="PANTHER" id="PTHR42850:SF11">
    <property type="entry name" value="BIS(5'-NUCLEOSYL)-TETRAPHOSPHATASE [SYMMETRICAL]"/>
    <property type="match status" value="1"/>
</dbReference>
<dbReference type="AlphaFoldDB" id="A0A2V1PAQ1"/>
<protein>
    <submittedName>
        <fullName evidence="2">Serine/threonine protein phosphatase</fullName>
    </submittedName>
</protein>
<dbReference type="InterPro" id="IPR050126">
    <property type="entry name" value="Ap4A_hydrolase"/>
</dbReference>
<dbReference type="GO" id="GO:0110154">
    <property type="term" value="P:RNA decapping"/>
    <property type="evidence" value="ECO:0007669"/>
    <property type="project" value="TreeGrafter"/>
</dbReference>
<evidence type="ECO:0000313" key="2">
    <source>
        <dbReference type="EMBL" id="PWG18367.1"/>
    </source>
</evidence>
<dbReference type="Proteomes" id="UP000245293">
    <property type="component" value="Unassembled WGS sequence"/>
</dbReference>
<gene>
    <name evidence="2" type="ORF">DFK10_00085</name>
</gene>
<dbReference type="GO" id="GO:0008803">
    <property type="term" value="F:bis(5'-nucleosyl)-tetraphosphatase (symmetrical) activity"/>
    <property type="evidence" value="ECO:0007669"/>
    <property type="project" value="TreeGrafter"/>
</dbReference>
<dbReference type="RefSeq" id="WP_109385339.1">
    <property type="nucleotide sequence ID" value="NZ_QETF01000001.1"/>
</dbReference>
<feature type="domain" description="Calcineurin-like phosphoesterase" evidence="1">
    <location>
        <begin position="3"/>
        <end position="196"/>
    </location>
</feature>
<dbReference type="GO" id="GO:0005737">
    <property type="term" value="C:cytoplasm"/>
    <property type="evidence" value="ECO:0007669"/>
    <property type="project" value="TreeGrafter"/>
</dbReference>
<dbReference type="InterPro" id="IPR029052">
    <property type="entry name" value="Metallo-depent_PP-like"/>
</dbReference>
<dbReference type="Gene3D" id="3.60.21.10">
    <property type="match status" value="1"/>
</dbReference>
<dbReference type="OrthoDB" id="9807890at2"/>
<accession>A0A2V1PAQ1</accession>
<evidence type="ECO:0000259" key="1">
    <source>
        <dbReference type="Pfam" id="PF00149"/>
    </source>
</evidence>
<evidence type="ECO:0000313" key="3">
    <source>
        <dbReference type="Proteomes" id="UP000245293"/>
    </source>
</evidence>